<sequence>MSLDNDITEAPALAPAPVPAAAPALVPALNPTQTPSVQEIPDYNKMYTGYNPGRDYTYIEPQQQPPTMQQPSATATDNIRRSSISPSSTFLTSRNTTGYGPLDYGYGMTPSVTMHAVPVNMTPFTAPADDLQAQGGMVGGNPGRRRSSVAEFFSKIVGDEKSHRPSPLSSSTTYTHTRRRSSARSPTAPADNLGRRRSSAFTSLGYTSGADGNEHKGPYADVSRCQAQYMERIREAERNLHLTHNKDGLPLPQEEVADVRQRRRSSIAHFFGLDKPLLAR</sequence>
<accession>A0A9P5SUE0</accession>
<evidence type="ECO:0000313" key="2">
    <source>
        <dbReference type="EMBL" id="KAF9337021.1"/>
    </source>
</evidence>
<protein>
    <submittedName>
        <fullName evidence="2">Uncharacterized protein</fullName>
    </submittedName>
</protein>
<feature type="region of interest" description="Disordered" evidence="1">
    <location>
        <begin position="61"/>
        <end position="92"/>
    </location>
</feature>
<dbReference type="Proteomes" id="UP000696485">
    <property type="component" value="Unassembled WGS sequence"/>
</dbReference>
<evidence type="ECO:0000313" key="3">
    <source>
        <dbReference type="Proteomes" id="UP000696485"/>
    </source>
</evidence>
<dbReference type="AlphaFoldDB" id="A0A9P5SUE0"/>
<proteinExistence type="predicted"/>
<keyword evidence="3" id="KW-1185">Reference proteome</keyword>
<organism evidence="2 3">
    <name type="scientific">Podila minutissima</name>
    <dbReference type="NCBI Taxonomy" id="64525"/>
    <lineage>
        <taxon>Eukaryota</taxon>
        <taxon>Fungi</taxon>
        <taxon>Fungi incertae sedis</taxon>
        <taxon>Mucoromycota</taxon>
        <taxon>Mortierellomycotina</taxon>
        <taxon>Mortierellomycetes</taxon>
        <taxon>Mortierellales</taxon>
        <taxon>Mortierellaceae</taxon>
        <taxon>Podila</taxon>
    </lineage>
</organism>
<feature type="region of interest" description="Disordered" evidence="1">
    <location>
        <begin position="156"/>
        <end position="197"/>
    </location>
</feature>
<gene>
    <name evidence="2" type="ORF">BG006_006495</name>
</gene>
<comment type="caution">
    <text evidence="2">The sequence shown here is derived from an EMBL/GenBank/DDBJ whole genome shotgun (WGS) entry which is preliminary data.</text>
</comment>
<feature type="compositionally biased region" description="Low complexity" evidence="1">
    <location>
        <begin position="61"/>
        <end position="71"/>
    </location>
</feature>
<dbReference type="EMBL" id="JAAAUY010000039">
    <property type="protein sequence ID" value="KAF9337021.1"/>
    <property type="molecule type" value="Genomic_DNA"/>
</dbReference>
<evidence type="ECO:0000256" key="1">
    <source>
        <dbReference type="SAM" id="MobiDB-lite"/>
    </source>
</evidence>
<name>A0A9P5SUE0_9FUNG</name>
<reference evidence="2" key="1">
    <citation type="journal article" date="2020" name="Fungal Divers.">
        <title>Resolving the Mortierellaceae phylogeny through synthesis of multi-gene phylogenetics and phylogenomics.</title>
        <authorList>
            <person name="Vandepol N."/>
            <person name="Liber J."/>
            <person name="Desiro A."/>
            <person name="Na H."/>
            <person name="Kennedy M."/>
            <person name="Barry K."/>
            <person name="Grigoriev I.V."/>
            <person name="Miller A.N."/>
            <person name="O'Donnell K."/>
            <person name="Stajich J.E."/>
            <person name="Bonito G."/>
        </authorList>
    </citation>
    <scope>NUCLEOTIDE SEQUENCE</scope>
    <source>
        <strain evidence="2">NVP1</strain>
    </source>
</reference>